<sequence length="288" mass="31596">QSHISIINELKKSNFQIELSGGVYIGLAGDKAEGRYQTKQKLANYLKKNGDTSVDLIPQIDSIHNPIITLDSCIIKTCKSQIVGSGRGIRVIQSGGVIVHADRIGAKIDFKSSIFNSCLSSLSQIDSPSNIADDESPFEPLWDRELRIGKDGGGLVVTHGVIKPYIKGKGIQFINCTATLWDIYEQTKSPGQFNSEKDISHLFLQSNTENKNNFIVYLKKGRFSSRTVLIQKGTKLSLKGEGESLSSIMQKESSQHLFTLQDSQLDASEMRSELWGASASLIQCNGLG</sequence>
<feature type="non-terminal residue" evidence="1">
    <location>
        <position position="1"/>
    </location>
</feature>
<evidence type="ECO:0000313" key="2">
    <source>
        <dbReference type="Proteomes" id="UP000324800"/>
    </source>
</evidence>
<dbReference type="EMBL" id="SNRW01035499">
    <property type="protein sequence ID" value="KAA6354908.1"/>
    <property type="molecule type" value="Genomic_DNA"/>
</dbReference>
<accession>A0A5J4T9J5</accession>
<reference evidence="1 2" key="1">
    <citation type="submission" date="2019-03" db="EMBL/GenBank/DDBJ databases">
        <title>Single cell metagenomics reveals metabolic interactions within the superorganism composed of flagellate Streblomastix strix and complex community of Bacteroidetes bacteria on its surface.</title>
        <authorList>
            <person name="Treitli S.C."/>
            <person name="Kolisko M."/>
            <person name="Husnik F."/>
            <person name="Keeling P."/>
            <person name="Hampl V."/>
        </authorList>
    </citation>
    <scope>NUCLEOTIDE SEQUENCE [LARGE SCALE GENOMIC DNA]</scope>
    <source>
        <strain evidence="1">ST1C</strain>
    </source>
</reference>
<comment type="caution">
    <text evidence="1">The sequence shown here is derived from an EMBL/GenBank/DDBJ whole genome shotgun (WGS) entry which is preliminary data.</text>
</comment>
<gene>
    <name evidence="1" type="ORF">EZS28_049565</name>
</gene>
<name>A0A5J4T9J5_9EUKA</name>
<evidence type="ECO:0000313" key="1">
    <source>
        <dbReference type="EMBL" id="KAA6354908.1"/>
    </source>
</evidence>
<protein>
    <submittedName>
        <fullName evidence="1">Uncharacterized protein</fullName>
    </submittedName>
</protein>
<proteinExistence type="predicted"/>
<dbReference type="Proteomes" id="UP000324800">
    <property type="component" value="Unassembled WGS sequence"/>
</dbReference>
<dbReference type="AlphaFoldDB" id="A0A5J4T9J5"/>
<organism evidence="1 2">
    <name type="scientific">Streblomastix strix</name>
    <dbReference type="NCBI Taxonomy" id="222440"/>
    <lineage>
        <taxon>Eukaryota</taxon>
        <taxon>Metamonada</taxon>
        <taxon>Preaxostyla</taxon>
        <taxon>Oxymonadida</taxon>
        <taxon>Streblomastigidae</taxon>
        <taxon>Streblomastix</taxon>
    </lineage>
</organism>
<feature type="non-terminal residue" evidence="1">
    <location>
        <position position="288"/>
    </location>
</feature>